<organism evidence="1 2">
    <name type="scientific">Brevibacterium casei</name>
    <dbReference type="NCBI Taxonomy" id="33889"/>
    <lineage>
        <taxon>Bacteria</taxon>
        <taxon>Bacillati</taxon>
        <taxon>Actinomycetota</taxon>
        <taxon>Actinomycetes</taxon>
        <taxon>Micrococcales</taxon>
        <taxon>Brevibacteriaceae</taxon>
        <taxon>Brevibacterium</taxon>
    </lineage>
</organism>
<dbReference type="InterPro" id="IPR051534">
    <property type="entry name" value="CBASS_pafABC_assoc_protein"/>
</dbReference>
<dbReference type="PANTHER" id="PTHR34580:SF3">
    <property type="entry name" value="PROTEIN PAFB"/>
    <property type="match status" value="1"/>
</dbReference>
<comment type="caution">
    <text evidence="1">The sequence shown here is derived from an EMBL/GenBank/DDBJ whole genome shotgun (WGS) entry which is preliminary data.</text>
</comment>
<accession>A0A269ZHE8</accession>
<name>A0A269ZHE8_9MICO</name>
<dbReference type="PANTHER" id="PTHR34580">
    <property type="match status" value="1"/>
</dbReference>
<dbReference type="GO" id="GO:0003700">
    <property type="term" value="F:DNA-binding transcription factor activity"/>
    <property type="evidence" value="ECO:0007669"/>
    <property type="project" value="InterPro"/>
</dbReference>
<dbReference type="InterPro" id="IPR013196">
    <property type="entry name" value="HTH_11"/>
</dbReference>
<dbReference type="AlphaFoldDB" id="A0A269ZHE8"/>
<dbReference type="PROSITE" id="PS00894">
    <property type="entry name" value="HTH_DEOR_1"/>
    <property type="match status" value="1"/>
</dbReference>
<dbReference type="Gene3D" id="1.10.10.10">
    <property type="entry name" value="Winged helix-like DNA-binding domain superfamily/Winged helix DNA-binding domain"/>
    <property type="match status" value="1"/>
</dbReference>
<gene>
    <name evidence="1" type="ORF">B8X04_00940</name>
</gene>
<proteinExistence type="predicted"/>
<dbReference type="PROSITE" id="PS51000">
    <property type="entry name" value="HTH_DEOR_2"/>
    <property type="match status" value="1"/>
</dbReference>
<dbReference type="EMBL" id="NCWY01000001">
    <property type="protein sequence ID" value="PAK97175.1"/>
    <property type="molecule type" value="Genomic_DNA"/>
</dbReference>
<dbReference type="SUPFAM" id="SSF46785">
    <property type="entry name" value="Winged helix' DNA-binding domain"/>
    <property type="match status" value="1"/>
</dbReference>
<dbReference type="InterPro" id="IPR001034">
    <property type="entry name" value="DeoR_HTH"/>
</dbReference>
<protein>
    <submittedName>
        <fullName evidence="1">Uncharacterized protein</fullName>
    </submittedName>
</protein>
<dbReference type="InterPro" id="IPR036390">
    <property type="entry name" value="WH_DNA-bd_sf"/>
</dbReference>
<dbReference type="InterPro" id="IPR036388">
    <property type="entry name" value="WH-like_DNA-bd_sf"/>
</dbReference>
<dbReference type="Proteomes" id="UP000216867">
    <property type="component" value="Unassembled WGS sequence"/>
</dbReference>
<dbReference type="InterPro" id="IPR026881">
    <property type="entry name" value="WYL_dom"/>
</dbReference>
<dbReference type="InterPro" id="IPR028349">
    <property type="entry name" value="PafC-like"/>
</dbReference>
<dbReference type="PIRSF" id="PIRSF016838">
    <property type="entry name" value="PafC"/>
    <property type="match status" value="1"/>
</dbReference>
<dbReference type="Pfam" id="PF08279">
    <property type="entry name" value="HTH_11"/>
    <property type="match status" value="1"/>
</dbReference>
<dbReference type="Pfam" id="PF13280">
    <property type="entry name" value="WYL"/>
    <property type="match status" value="1"/>
</dbReference>
<sequence>MSSESRLLSILARLGTGRSFTATDLAAEFGVTERTIRRDIATLRELGYTVDAAPGVDGGYRAGSRTVLPPLQLKSGEAFATALGLSLLAGAGLGSADTASASGKLEAMLPAAAASAVREIGTAVTVAPGNEPNVDHAAVGAIASAIAARRRITFAYAKPWTDAAPAVRRVEPAQLVVLGSHWYLYGWDLDRSDWRVFRLDRLSEVHVTTFGFPLRPAPDAEAAVRRAVTVAAYEHTIVLDLEATPAEIEPWFSTRAATIAKVSGGVRVTFGVPDLGAAAIYTANIPFPCRVVDPPEFVAELSVMRERIGAIMAASDTEVSGK</sequence>
<dbReference type="RefSeq" id="WP_095375129.1">
    <property type="nucleotide sequence ID" value="NZ_CP068173.1"/>
</dbReference>
<evidence type="ECO:0000313" key="1">
    <source>
        <dbReference type="EMBL" id="PAK97175.1"/>
    </source>
</evidence>
<dbReference type="PROSITE" id="PS52050">
    <property type="entry name" value="WYL"/>
    <property type="match status" value="1"/>
</dbReference>
<reference evidence="1 2" key="1">
    <citation type="submission" date="2017-04" db="EMBL/GenBank/DDBJ databases">
        <title>Kefir bacterial isolates.</title>
        <authorList>
            <person name="Kim Y."/>
            <person name="Blasche S."/>
            <person name="Patil K.R."/>
        </authorList>
    </citation>
    <scope>NUCLEOTIDE SEQUENCE [LARGE SCALE GENOMIC DNA]</scope>
    <source>
        <strain evidence="1 2">OG2</strain>
    </source>
</reference>
<dbReference type="InterPro" id="IPR018356">
    <property type="entry name" value="Tscrpt_reg_HTH_DeoR_CS"/>
</dbReference>
<evidence type="ECO:0000313" key="2">
    <source>
        <dbReference type="Proteomes" id="UP000216867"/>
    </source>
</evidence>